<accession>A0A074LP25</accession>
<gene>
    <name evidence="1" type="ORF">EL17_23790</name>
</gene>
<dbReference type="EMBL" id="JMIH01000005">
    <property type="protein sequence ID" value="KEO75647.1"/>
    <property type="molecule type" value="Genomic_DNA"/>
</dbReference>
<dbReference type="Proteomes" id="UP000027821">
    <property type="component" value="Unassembled WGS sequence"/>
</dbReference>
<dbReference type="AlphaFoldDB" id="A0A074LP25"/>
<evidence type="ECO:0000313" key="1">
    <source>
        <dbReference type="EMBL" id="KEO75647.1"/>
    </source>
</evidence>
<evidence type="ECO:0000313" key="2">
    <source>
        <dbReference type="Proteomes" id="UP000027821"/>
    </source>
</evidence>
<proteinExistence type="predicted"/>
<comment type="caution">
    <text evidence="1">The sequence shown here is derived from an EMBL/GenBank/DDBJ whole genome shotgun (WGS) entry which is preliminary data.</text>
</comment>
<sequence length="118" mass="13625">MGLMDTHNPGFHVMAFGVKHPGLLIIYRLDDPVSPQQRYGRGKALKPSSCFSIVLKFLFRCWSWDLIPFRIIFLRDFYFVHPLDKPSLPFHGMSLTISPDGFMHGAHLLFLGRFPVTY</sequence>
<reference evidence="1 2" key="1">
    <citation type="submission" date="2014-04" db="EMBL/GenBank/DDBJ databases">
        <title>Characterization and application of a salt tolerant electro-active bacterium.</title>
        <authorList>
            <person name="Yang L."/>
            <person name="Wei S."/>
            <person name="Tay Q.X.M."/>
        </authorList>
    </citation>
    <scope>NUCLEOTIDE SEQUENCE [LARGE SCALE GENOMIC DNA]</scope>
    <source>
        <strain evidence="1 2">LY1</strain>
    </source>
</reference>
<protein>
    <submittedName>
        <fullName evidence="1">Uncharacterized protein</fullName>
    </submittedName>
</protein>
<name>A0A074LP25_9BACT</name>
<keyword evidence="2" id="KW-1185">Reference proteome</keyword>
<organism evidence="1 2">
    <name type="scientific">Anditalea andensis</name>
    <dbReference type="NCBI Taxonomy" id="1048983"/>
    <lineage>
        <taxon>Bacteria</taxon>
        <taxon>Pseudomonadati</taxon>
        <taxon>Bacteroidota</taxon>
        <taxon>Cytophagia</taxon>
        <taxon>Cytophagales</taxon>
        <taxon>Cytophagaceae</taxon>
        <taxon>Anditalea</taxon>
    </lineage>
</organism>